<reference evidence="1" key="1">
    <citation type="submission" date="2017-04" db="EMBL/GenBank/DDBJ databases">
        <authorList>
            <person name="Varghese N."/>
            <person name="Submissions S."/>
        </authorList>
    </citation>
    <scope>NUCLEOTIDE SEQUENCE</scope>
    <source>
        <strain evidence="1">WTE2008</strain>
    </source>
</reference>
<evidence type="ECO:0000313" key="1">
    <source>
        <dbReference type="EMBL" id="SMC82871.1"/>
    </source>
</evidence>
<protein>
    <submittedName>
        <fullName evidence="1">Uncharacterized protein</fullName>
    </submittedName>
</protein>
<dbReference type="Proteomes" id="UP000192328">
    <property type="component" value="Unassembled WGS sequence"/>
</dbReference>
<organism evidence="1 2">
    <name type="scientific">Aristaeella lactis</name>
    <dbReference type="NCBI Taxonomy" id="3046383"/>
    <lineage>
        <taxon>Bacteria</taxon>
        <taxon>Bacillati</taxon>
        <taxon>Bacillota</taxon>
        <taxon>Clostridia</taxon>
        <taxon>Eubacteriales</taxon>
        <taxon>Aristaeellaceae</taxon>
        <taxon>Aristaeella</taxon>
    </lineage>
</organism>
<dbReference type="EMBL" id="FWXZ01000007">
    <property type="protein sequence ID" value="SMC82871.1"/>
    <property type="molecule type" value="Genomic_DNA"/>
</dbReference>
<evidence type="ECO:0000313" key="2">
    <source>
        <dbReference type="Proteomes" id="UP000192328"/>
    </source>
</evidence>
<accession>A0AC61PPC3</accession>
<comment type="caution">
    <text evidence="1">The sequence shown here is derived from an EMBL/GenBank/DDBJ whole genome shotgun (WGS) entry which is preliminary data.</text>
</comment>
<proteinExistence type="predicted"/>
<sequence length="689" mass="74908">MKGFTKGLVQHRILIIILCIALVVPSVLGMVRTKTKYDLLYYLPKDLETVQGQEILMKDFGKGAFSLLVTEGMNLKDQADMENALKEIPHVDSVIGYASLTKGTLPVEIIPDDIREKFQRGDCMLSAVFFDEGSSSEETMEAISQVRKVAGEKTFVSGLSAVVTDTRQLVEDQEAIYVAIAVALCAVVLMLTMDSFLLPMIFLLCIAVSVLWNMGSNYFLGEISYITKAVAAVLQLAVTLDYSIFLWHSYKEQKALTDDKDEAMANAIRVTFTSILGSSLTTIAGFVSICFMSFTLGKDLGIVMSKGVILGVLGTVTLLPCVIRALDGAIEKTSHKPLLPDVSGIGRFVTKHYKVLAVILLVMIIPAFYGYRNVNVYYDMSKVMPPELESVQANKKLEETFDMSTTHLLLVDADVSQKDVRDMTKEMQQVDGVKSVIGIDSLLGAGIPESILPEDVLSLVKGDRYQLMLVNSAYVISSDEVNAQIDSLNAILKKYDKGGMLIGEAPCTKDLIACTDRDFTVVSLISIIAIFVIIMLVQRSVSLPVLLVAVIELAIAANLCIPYYLKQELPFVGPILISTIQLGATVDYAILMTTRYKQNRLAGKDKKEAVQDAVASAAQSVLVSGLGFFAATYGVGLYSNVAIISSMCRLIARGALLSVAVVLLLLPAVLLIMDKVIVHTTAGMKKAAC</sequence>
<gene>
    <name evidence="1" type="ORF">SAMN06297397_2739</name>
</gene>
<name>A0AC61PPC3_9FIRM</name>
<keyword evidence="2" id="KW-1185">Reference proteome</keyword>